<reference evidence="2 3" key="1">
    <citation type="submission" date="2024-09" db="EMBL/GenBank/DDBJ databases">
        <authorList>
            <person name="Sun Q."/>
            <person name="Mori K."/>
        </authorList>
    </citation>
    <scope>NUCLEOTIDE SEQUENCE [LARGE SCALE GENOMIC DNA]</scope>
    <source>
        <strain evidence="2 3">NCAIM B.02610</strain>
    </source>
</reference>
<dbReference type="InterPro" id="IPR014225">
    <property type="entry name" value="Spore_II_D_firmicutes"/>
</dbReference>
<evidence type="ECO:0000313" key="3">
    <source>
        <dbReference type="Proteomes" id="UP001589838"/>
    </source>
</evidence>
<accession>A0ABV6KIS2</accession>
<name>A0ABV6KIS2_9BACI</name>
<dbReference type="Pfam" id="PF08486">
    <property type="entry name" value="SpoIID"/>
    <property type="match status" value="1"/>
</dbReference>
<dbReference type="Proteomes" id="UP001589838">
    <property type="component" value="Unassembled WGS sequence"/>
</dbReference>
<comment type="caution">
    <text evidence="2">The sequence shown here is derived from an EMBL/GenBank/DDBJ whole genome shotgun (WGS) entry which is preliminary data.</text>
</comment>
<dbReference type="InterPro" id="IPR013693">
    <property type="entry name" value="SpoIID/LytB_N"/>
</dbReference>
<evidence type="ECO:0000313" key="2">
    <source>
        <dbReference type="EMBL" id="MFC0471721.1"/>
    </source>
</evidence>
<dbReference type="PANTHER" id="PTHR30032">
    <property type="entry name" value="N-ACETYLMURAMOYL-L-ALANINE AMIDASE-RELATED"/>
    <property type="match status" value="1"/>
</dbReference>
<dbReference type="EMBL" id="JBHLUX010000036">
    <property type="protein sequence ID" value="MFC0471721.1"/>
    <property type="molecule type" value="Genomic_DNA"/>
</dbReference>
<dbReference type="RefSeq" id="WP_335959588.1">
    <property type="nucleotide sequence ID" value="NZ_JAXBLX010000006.1"/>
</dbReference>
<keyword evidence="3" id="KW-1185">Reference proteome</keyword>
<protein>
    <submittedName>
        <fullName evidence="2">Stage II sporulation protein D</fullName>
    </submittedName>
</protein>
<dbReference type="InterPro" id="IPR051922">
    <property type="entry name" value="Bact_Sporulation_Assoc"/>
</dbReference>
<dbReference type="NCBIfam" id="TIGR02870">
    <property type="entry name" value="spore_II_D"/>
    <property type="match status" value="1"/>
</dbReference>
<dbReference type="InterPro" id="IPR013486">
    <property type="entry name" value="SpoIID/LytB"/>
</dbReference>
<organism evidence="2 3">
    <name type="scientific">Halalkalibacter kiskunsagensis</name>
    <dbReference type="NCBI Taxonomy" id="1548599"/>
    <lineage>
        <taxon>Bacteria</taxon>
        <taxon>Bacillati</taxon>
        <taxon>Bacillota</taxon>
        <taxon>Bacilli</taxon>
        <taxon>Bacillales</taxon>
        <taxon>Bacillaceae</taxon>
        <taxon>Halalkalibacter</taxon>
    </lineage>
</organism>
<evidence type="ECO:0000259" key="1">
    <source>
        <dbReference type="Pfam" id="PF08486"/>
    </source>
</evidence>
<proteinExistence type="predicted"/>
<feature type="domain" description="Sporulation stage II protein D amidase enhancer LytB N-terminal" evidence="1">
    <location>
        <begin position="62"/>
        <end position="168"/>
    </location>
</feature>
<sequence>MKRLLIVATILCTTVLIIPTMLVLFVSDPTENTTTVTRTITLEETQEKWSYQPEEDVAVAIYRTQVEEIEEVPLEKYVMGVVASEMHANFEMEALKAQALTARTYMVKNILQPRDVKLPEGAMVTDTVTHQVYKNEAELREQWGADYDMNMARIQEAVLATQGQVLTYEGEPIDAMFFSTSNGYTENSEDYWENEIPYLRSVESPWDQSSPRFSAEKVVTVAEFQEKLGVTMPEDGSAGSIVERTDGGRVAKVVINGKELSGRDVRDKLGLDSSDFQWQRQGDQIAIQTRGWGHGVGMSQFGADGMAKEGKDYKAIVNHYYQGVKIQGLEPYVADMMAKVD</sequence>
<dbReference type="NCBIfam" id="TIGR02669">
    <property type="entry name" value="SpoIID_LytB"/>
    <property type="match status" value="1"/>
</dbReference>
<dbReference type="PANTHER" id="PTHR30032:SF4">
    <property type="entry name" value="AMIDASE ENHANCER"/>
    <property type="match status" value="1"/>
</dbReference>
<gene>
    <name evidence="2" type="primary">spoIID</name>
    <name evidence="2" type="ORF">ACFFHM_14765</name>
</gene>